<accession>A0ABX2T1J5</accession>
<dbReference type="Gene3D" id="3.60.15.10">
    <property type="entry name" value="Ribonuclease Z/Hydroxyacylglutathione hydrolase-like"/>
    <property type="match status" value="1"/>
</dbReference>
<proteinExistence type="predicted"/>
<evidence type="ECO:0000313" key="2">
    <source>
        <dbReference type="Proteomes" id="UP000584642"/>
    </source>
</evidence>
<dbReference type="PANTHER" id="PTHR39189">
    <property type="entry name" value="UPF0173 METAL-DEPENDENT HYDROLASE YTKL"/>
    <property type="match status" value="1"/>
</dbReference>
<reference evidence="1 2" key="1">
    <citation type="submission" date="2020-05" db="EMBL/GenBank/DDBJ databases">
        <title>Azospirillum oleiclasticum sp. nov, a nitrogen-fixing and heavy crude oil-emulsifying bacterium isolated from the crude oil of Yumen Oilfield.</title>
        <authorList>
            <person name="Wu D."/>
            <person name="Cai M."/>
            <person name="Zhang X."/>
        </authorList>
    </citation>
    <scope>NUCLEOTIDE SEQUENCE [LARGE SCALE GENOMIC DNA]</scope>
    <source>
        <strain evidence="1 2">ROY-1-1-2</strain>
    </source>
</reference>
<organism evidence="1 2">
    <name type="scientific">Azospirillum oleiclasticum</name>
    <dbReference type="NCBI Taxonomy" id="2735135"/>
    <lineage>
        <taxon>Bacteria</taxon>
        <taxon>Pseudomonadati</taxon>
        <taxon>Pseudomonadota</taxon>
        <taxon>Alphaproteobacteria</taxon>
        <taxon>Rhodospirillales</taxon>
        <taxon>Azospirillaceae</taxon>
        <taxon>Azospirillum</taxon>
    </lineage>
</organism>
<evidence type="ECO:0000313" key="1">
    <source>
        <dbReference type="EMBL" id="NYZ18118.1"/>
    </source>
</evidence>
<dbReference type="InterPro" id="IPR036866">
    <property type="entry name" value="RibonucZ/Hydroxyglut_hydro"/>
</dbReference>
<protein>
    <submittedName>
        <fullName evidence="1">MBL fold metallo-hydrolase</fullName>
    </submittedName>
</protein>
<comment type="caution">
    <text evidence="1">The sequence shown here is derived from an EMBL/GenBank/DDBJ whole genome shotgun (WGS) entry which is preliminary data.</text>
</comment>
<dbReference type="RefSeq" id="WP_180279889.1">
    <property type="nucleotide sequence ID" value="NZ_JABFDB010000001.1"/>
</dbReference>
<dbReference type="PANTHER" id="PTHR39189:SF1">
    <property type="entry name" value="UPF0173 METAL-DEPENDENT HYDROLASE YTKL"/>
    <property type="match status" value="1"/>
</dbReference>
<dbReference type="EMBL" id="JABFDB010000001">
    <property type="protein sequence ID" value="NYZ18118.1"/>
    <property type="molecule type" value="Genomic_DNA"/>
</dbReference>
<keyword evidence="2" id="KW-1185">Reference proteome</keyword>
<dbReference type="Pfam" id="PF13483">
    <property type="entry name" value="Lactamase_B_3"/>
    <property type="match status" value="1"/>
</dbReference>
<dbReference type="SUPFAM" id="SSF56281">
    <property type="entry name" value="Metallo-hydrolase/oxidoreductase"/>
    <property type="match status" value="1"/>
</dbReference>
<sequence length="272" mass="29292">MRVPPLSIRTVANAARALAFTLMALLPVHTVRADCLPIAGLPGLLMPASLTLAAAPASGSVRLTFLGHASFLIETAGGVTAVTDYNGMFRPPMLPDIVTMNNAHSTHYTELLDPGITHVLRGWETGGMAKHDVEVKDLRVRNVPTNVRDYGGTRVAGNSIFVFETASLCIAHLGHLHHDLTDLHLGELGLIDVLLVPADGAYTSSHETMLKVIDQLKPSVIIPMHWFSQSRLAQFLAKLEGTYTVRTLGTADVTLSRATLPHRTVLVLPGDH</sequence>
<dbReference type="Proteomes" id="UP000584642">
    <property type="component" value="Unassembled WGS sequence"/>
</dbReference>
<name>A0ABX2T1J5_9PROT</name>
<gene>
    <name evidence="1" type="ORF">HND93_00215</name>
</gene>